<reference evidence="9 10" key="1">
    <citation type="journal article" date="2015" name="Int. J. Syst. Evol. Microbiol.">
        <title>Description of Sphingopyxis fribergensis sp. nov. - a soil bacterium with the ability to degrade styrene and phenylacetic acid.</title>
        <authorList>
            <person name="Oelschlagel M."/>
            <person name="Ruckert C."/>
            <person name="Kalinowski J."/>
            <person name="Schmidt G."/>
            <person name="Schlomann M."/>
            <person name="Tischler D."/>
        </authorList>
    </citation>
    <scope>NUCLEOTIDE SEQUENCE [LARGE SCALE GENOMIC DNA]</scope>
    <source>
        <strain evidence="9 10">Kp5.2</strain>
    </source>
</reference>
<dbReference type="HOGENOM" id="CLU_023915_6_0_5"/>
<dbReference type="RefSeq" id="WP_039578786.1">
    <property type="nucleotide sequence ID" value="NZ_CP009122.1"/>
</dbReference>
<gene>
    <name evidence="9" type="ORF">SKP52_22195</name>
</gene>
<feature type="transmembrane region" description="Helical" evidence="7">
    <location>
        <begin position="36"/>
        <end position="55"/>
    </location>
</feature>
<protein>
    <recommendedName>
        <fullName evidence="8">Acyltransferase 3 domain-containing protein</fullName>
    </recommendedName>
</protein>
<dbReference type="GO" id="GO:0016413">
    <property type="term" value="F:O-acetyltransferase activity"/>
    <property type="evidence" value="ECO:0007669"/>
    <property type="project" value="TreeGrafter"/>
</dbReference>
<dbReference type="InterPro" id="IPR002656">
    <property type="entry name" value="Acyl_transf_3_dom"/>
</dbReference>
<dbReference type="STRING" id="1515612.SKP52_22195"/>
<evidence type="ECO:0000259" key="8">
    <source>
        <dbReference type="Pfam" id="PF01757"/>
    </source>
</evidence>
<comment type="similarity">
    <text evidence="2">Belongs to the acyltransferase 3 family.</text>
</comment>
<feature type="transmembrane region" description="Helical" evidence="7">
    <location>
        <begin position="106"/>
        <end position="126"/>
    </location>
</feature>
<feature type="transmembrane region" description="Helical" evidence="7">
    <location>
        <begin position="146"/>
        <end position="164"/>
    </location>
</feature>
<feature type="transmembrane region" description="Helical" evidence="7">
    <location>
        <begin position="328"/>
        <end position="349"/>
    </location>
</feature>
<dbReference type="KEGG" id="sphk:SKP52_22195"/>
<keyword evidence="6 7" id="KW-0472">Membrane</keyword>
<evidence type="ECO:0000256" key="2">
    <source>
        <dbReference type="ARBA" id="ARBA00007400"/>
    </source>
</evidence>
<dbReference type="PANTHER" id="PTHR40074">
    <property type="entry name" value="O-ACETYLTRANSFERASE WECH"/>
    <property type="match status" value="1"/>
</dbReference>
<comment type="subcellular location">
    <subcellularLocation>
        <location evidence="1">Cell membrane</location>
        <topology evidence="1">Multi-pass membrane protein</topology>
    </subcellularLocation>
</comment>
<evidence type="ECO:0000256" key="3">
    <source>
        <dbReference type="ARBA" id="ARBA00022475"/>
    </source>
</evidence>
<evidence type="ECO:0000313" key="9">
    <source>
        <dbReference type="EMBL" id="AJA11289.1"/>
    </source>
</evidence>
<evidence type="ECO:0000256" key="1">
    <source>
        <dbReference type="ARBA" id="ARBA00004651"/>
    </source>
</evidence>
<evidence type="ECO:0000256" key="6">
    <source>
        <dbReference type="ARBA" id="ARBA00023136"/>
    </source>
</evidence>
<feature type="domain" description="Acyltransferase 3" evidence="8">
    <location>
        <begin position="28"/>
        <end position="345"/>
    </location>
</feature>
<organism evidence="9 10">
    <name type="scientific">Sphingopyxis fribergensis</name>
    <dbReference type="NCBI Taxonomy" id="1515612"/>
    <lineage>
        <taxon>Bacteria</taxon>
        <taxon>Pseudomonadati</taxon>
        <taxon>Pseudomonadota</taxon>
        <taxon>Alphaproteobacteria</taxon>
        <taxon>Sphingomonadales</taxon>
        <taxon>Sphingomonadaceae</taxon>
        <taxon>Sphingopyxis</taxon>
    </lineage>
</organism>
<evidence type="ECO:0000256" key="7">
    <source>
        <dbReference type="SAM" id="Phobius"/>
    </source>
</evidence>
<keyword evidence="10" id="KW-1185">Reference proteome</keyword>
<accession>A0A0A7PMR8</accession>
<evidence type="ECO:0000256" key="5">
    <source>
        <dbReference type="ARBA" id="ARBA00022989"/>
    </source>
</evidence>
<dbReference type="GO" id="GO:0005886">
    <property type="term" value="C:plasma membrane"/>
    <property type="evidence" value="ECO:0007669"/>
    <property type="project" value="UniProtKB-SubCell"/>
</dbReference>
<dbReference type="GO" id="GO:0009246">
    <property type="term" value="P:enterobacterial common antigen biosynthetic process"/>
    <property type="evidence" value="ECO:0007669"/>
    <property type="project" value="TreeGrafter"/>
</dbReference>
<sequence length="362" mass="39159">MPLEATGVGAPHAIADSPARDTRAARLQWVDALKGAGIFLVVLGHALGGLIDAGFAPGTTWFRPLFAAIYIFHMPLFFFLTGLFVAKRVTDNPDRFRARLFSQIAWPYFLWSAVQIVAITMAGSLANNPGGPLGPSLLRMFFMPSAQFWFLYSLFFFHGLSLIARRAIATPFYLLLLIAAGSLAEQQALPGIVEASLQMAPYYGLGVFLGPLLLDRGPSPRDRVSLWSVPLACAALAVTMAHAIDLGIPGRWPETGAAIILDVRSFDNFYAALAAIIALVSLARFTGQWAPGWLISCGRQTMPIFLLHILFIAATRIAVLKYDPAVPAQILLALLCLVGVLVPLVAAAITDRVGLSKWIGFR</sequence>
<keyword evidence="4 7" id="KW-0812">Transmembrane</keyword>
<keyword evidence="3" id="KW-1003">Cell membrane</keyword>
<dbReference type="PANTHER" id="PTHR40074:SF2">
    <property type="entry name" value="O-ACETYLTRANSFERASE WECH"/>
    <property type="match status" value="1"/>
</dbReference>
<dbReference type="Pfam" id="PF01757">
    <property type="entry name" value="Acyl_transf_3"/>
    <property type="match status" value="1"/>
</dbReference>
<evidence type="ECO:0000313" key="10">
    <source>
        <dbReference type="Proteomes" id="UP000030907"/>
    </source>
</evidence>
<evidence type="ECO:0000256" key="4">
    <source>
        <dbReference type="ARBA" id="ARBA00022692"/>
    </source>
</evidence>
<name>A0A0A7PMR8_9SPHN</name>
<feature type="transmembrane region" description="Helical" evidence="7">
    <location>
        <begin position="305"/>
        <end position="322"/>
    </location>
</feature>
<keyword evidence="5 7" id="KW-1133">Transmembrane helix</keyword>
<dbReference type="AlphaFoldDB" id="A0A0A7PMR8"/>
<proteinExistence type="inferred from homology"/>
<dbReference type="Proteomes" id="UP000030907">
    <property type="component" value="Chromosome"/>
</dbReference>
<feature type="transmembrane region" description="Helical" evidence="7">
    <location>
        <begin position="61"/>
        <end position="85"/>
    </location>
</feature>
<dbReference type="OrthoDB" id="9814956at2"/>
<feature type="transmembrane region" description="Helical" evidence="7">
    <location>
        <begin position="268"/>
        <end position="285"/>
    </location>
</feature>
<dbReference type="EMBL" id="CP009122">
    <property type="protein sequence ID" value="AJA11289.1"/>
    <property type="molecule type" value="Genomic_DNA"/>
</dbReference>